<dbReference type="RefSeq" id="WP_137067178.1">
    <property type="nucleotide sequence ID" value="NZ_CP040748.1"/>
</dbReference>
<dbReference type="Pfam" id="PF18986">
    <property type="entry name" value="DUF5719"/>
    <property type="match status" value="1"/>
</dbReference>
<keyword evidence="2" id="KW-0472">Membrane</keyword>
<evidence type="ECO:0000256" key="2">
    <source>
        <dbReference type="SAM" id="Phobius"/>
    </source>
</evidence>
<evidence type="ECO:0000313" key="4">
    <source>
        <dbReference type="Proteomes" id="UP000307808"/>
    </source>
</evidence>
<gene>
    <name evidence="3" type="ORF">FC770_15345</name>
</gene>
<dbReference type="InterPro" id="IPR043777">
    <property type="entry name" value="DUF5719"/>
</dbReference>
<keyword evidence="2" id="KW-1133">Transmembrane helix</keyword>
<keyword evidence="4" id="KW-1185">Reference proteome</keyword>
<organism evidence="3 4">
    <name type="scientific">Nocardioides jishulii</name>
    <dbReference type="NCBI Taxonomy" id="2575440"/>
    <lineage>
        <taxon>Bacteria</taxon>
        <taxon>Bacillati</taxon>
        <taxon>Actinomycetota</taxon>
        <taxon>Actinomycetes</taxon>
        <taxon>Propionibacteriales</taxon>
        <taxon>Nocardioidaceae</taxon>
        <taxon>Nocardioides</taxon>
    </lineage>
</organism>
<feature type="transmembrane region" description="Helical" evidence="2">
    <location>
        <begin position="30"/>
        <end position="51"/>
    </location>
</feature>
<feature type="compositionally biased region" description="Basic and acidic residues" evidence="1">
    <location>
        <begin position="1"/>
        <end position="18"/>
    </location>
</feature>
<dbReference type="EMBL" id="SZPY01000004">
    <property type="protein sequence ID" value="TKI60872.1"/>
    <property type="molecule type" value="Genomic_DNA"/>
</dbReference>
<evidence type="ECO:0000256" key="1">
    <source>
        <dbReference type="SAM" id="MobiDB-lite"/>
    </source>
</evidence>
<sequence length="466" mass="47908">MTPEPRPSRRAERPDTRDRRRALVSGQRSVNPLTVLAFVIPLATVGLLATVDPAPTEDSAKPPSATPLTSTVVVCPPALAGADTLQAALADPDVSGALRTSGADLEVGSGAVATWRTKGTDLLRGQGPTASGLVASRSGGGIATDCLRPSSDVWFAGVGAGAEHSSVLRLVNPDGGPAIADVVVHAADGIREVARLRGVAVPARDELTLDLAAVLPERDDVSLHIQVNRGRLASSVVDRVDPLGSDDRAVSWLPPAAAPATDSYLPGVRRGEGDRTLVLTNPGTDQTLVRLRAVTPESEFAPADVPEIAVPGGATVSVDLGAFLRSRAAAGLVALRLQADAPVVGLLRTTDGNTLSHAVATAPLTGSGATTLAGGDHRLVVAGAQEPSDVRVRQRAADGTPLKERRLTVRPGQGARLDLAGRARWVEVVVDGVPVVAAVESGAGTVRPVRELVTDNWVPHVGPALY</sequence>
<feature type="region of interest" description="Disordered" evidence="1">
    <location>
        <begin position="1"/>
        <end position="22"/>
    </location>
</feature>
<keyword evidence="2" id="KW-0812">Transmembrane</keyword>
<comment type="caution">
    <text evidence="3">The sequence shown here is derived from an EMBL/GenBank/DDBJ whole genome shotgun (WGS) entry which is preliminary data.</text>
</comment>
<name>A0A4U2YKC6_9ACTN</name>
<dbReference type="AlphaFoldDB" id="A0A4U2YKC6"/>
<accession>A0A4U2YKC6</accession>
<evidence type="ECO:0000313" key="3">
    <source>
        <dbReference type="EMBL" id="TKI60872.1"/>
    </source>
</evidence>
<proteinExistence type="predicted"/>
<reference evidence="3 4" key="1">
    <citation type="submission" date="2019-04" db="EMBL/GenBank/DDBJ databases">
        <authorList>
            <person name="Dong K."/>
        </authorList>
    </citation>
    <scope>NUCLEOTIDE SEQUENCE [LARGE SCALE GENOMIC DNA]</scope>
    <source>
        <strain evidence="4">dk3543</strain>
    </source>
</reference>
<dbReference type="OrthoDB" id="3729011at2"/>
<protein>
    <submittedName>
        <fullName evidence="3">Uncharacterized protein</fullName>
    </submittedName>
</protein>
<dbReference type="Proteomes" id="UP000307808">
    <property type="component" value="Unassembled WGS sequence"/>
</dbReference>